<evidence type="ECO:0000313" key="7">
    <source>
        <dbReference type="EMBL" id="PJE60909.1"/>
    </source>
</evidence>
<dbReference type="Pfam" id="PF01649">
    <property type="entry name" value="Ribosomal_S20p"/>
    <property type="match status" value="1"/>
</dbReference>
<dbReference type="Gene3D" id="1.20.58.110">
    <property type="entry name" value="Ribosomal protein S20"/>
    <property type="match status" value="1"/>
</dbReference>
<protein>
    <recommendedName>
        <fullName evidence="5 6">Small ribosomal subunit protein bS20</fullName>
    </recommendedName>
</protein>
<dbReference type="EMBL" id="PFEB01000027">
    <property type="protein sequence ID" value="PJE60909.1"/>
    <property type="molecule type" value="Genomic_DNA"/>
</dbReference>
<dbReference type="NCBIfam" id="TIGR00029">
    <property type="entry name" value="S20"/>
    <property type="match status" value="1"/>
</dbReference>
<accession>A0A2M8KLX2</accession>
<dbReference type="GO" id="GO:1990904">
    <property type="term" value="C:ribonucleoprotein complex"/>
    <property type="evidence" value="ECO:0007669"/>
    <property type="project" value="UniProtKB-KW"/>
</dbReference>
<comment type="function">
    <text evidence="6">Binds directly to 16S ribosomal RNA.</text>
</comment>
<organism evidence="7 8">
    <name type="scientific">Candidatus Roizmanbacteria bacterium CG10_big_fil_rev_8_21_14_0_10_36_26</name>
    <dbReference type="NCBI Taxonomy" id="1974851"/>
    <lineage>
        <taxon>Bacteria</taxon>
        <taxon>Candidatus Roizmaniibacteriota</taxon>
    </lineage>
</organism>
<keyword evidence="4 6" id="KW-0687">Ribonucleoprotein</keyword>
<evidence type="ECO:0000256" key="2">
    <source>
        <dbReference type="ARBA" id="ARBA00022884"/>
    </source>
</evidence>
<sequence length="90" mass="10547">MPIIRSAKKKLRQDEKRKNRNLLYLKGYKRLIVKLKSVKGAEKITQMVRKIHSRIDKAVKKKIIHKNKAARLKASAAKFIKQTKKIKAKK</sequence>
<keyword evidence="2 6" id="KW-0694">RNA-binding</keyword>
<comment type="similarity">
    <text evidence="6">Belongs to the bacterial ribosomal protein bS20 family.</text>
</comment>
<comment type="caution">
    <text evidence="7">The sequence shown here is derived from an EMBL/GenBank/DDBJ whole genome shotgun (WGS) entry which is preliminary data.</text>
</comment>
<dbReference type="InterPro" id="IPR002583">
    <property type="entry name" value="Ribosomal_bS20"/>
</dbReference>
<evidence type="ECO:0000256" key="3">
    <source>
        <dbReference type="ARBA" id="ARBA00022980"/>
    </source>
</evidence>
<evidence type="ECO:0000256" key="5">
    <source>
        <dbReference type="ARBA" id="ARBA00035136"/>
    </source>
</evidence>
<reference evidence="8" key="1">
    <citation type="submission" date="2017-09" db="EMBL/GenBank/DDBJ databases">
        <title>Depth-based differentiation of microbial function through sediment-hosted aquifers and enrichment of novel symbionts in the deep terrestrial subsurface.</title>
        <authorList>
            <person name="Probst A.J."/>
            <person name="Ladd B."/>
            <person name="Jarett J.K."/>
            <person name="Geller-Mcgrath D.E."/>
            <person name="Sieber C.M.K."/>
            <person name="Emerson J.B."/>
            <person name="Anantharaman K."/>
            <person name="Thomas B.C."/>
            <person name="Malmstrom R."/>
            <person name="Stieglmeier M."/>
            <person name="Klingl A."/>
            <person name="Woyke T."/>
            <person name="Ryan C.M."/>
            <person name="Banfield J.F."/>
        </authorList>
    </citation>
    <scope>NUCLEOTIDE SEQUENCE [LARGE SCALE GENOMIC DNA]</scope>
</reference>
<evidence type="ECO:0000256" key="4">
    <source>
        <dbReference type="ARBA" id="ARBA00023274"/>
    </source>
</evidence>
<evidence type="ECO:0000313" key="8">
    <source>
        <dbReference type="Proteomes" id="UP000231434"/>
    </source>
</evidence>
<keyword evidence="1 6" id="KW-0699">rRNA-binding</keyword>
<keyword evidence="3 6" id="KW-0689">Ribosomal protein</keyword>
<dbReference type="GO" id="GO:0006412">
    <property type="term" value="P:translation"/>
    <property type="evidence" value="ECO:0007669"/>
    <property type="project" value="UniProtKB-UniRule"/>
</dbReference>
<dbReference type="AlphaFoldDB" id="A0A2M8KLX2"/>
<dbReference type="GO" id="GO:0003735">
    <property type="term" value="F:structural constituent of ribosome"/>
    <property type="evidence" value="ECO:0007669"/>
    <property type="project" value="InterPro"/>
</dbReference>
<dbReference type="InterPro" id="IPR036510">
    <property type="entry name" value="Ribosomal_bS20_sf"/>
</dbReference>
<proteinExistence type="inferred from homology"/>
<dbReference type="SUPFAM" id="SSF46992">
    <property type="entry name" value="Ribosomal protein S20"/>
    <property type="match status" value="1"/>
</dbReference>
<gene>
    <name evidence="6" type="primary">rpsT</name>
    <name evidence="7" type="ORF">COU86_02265</name>
</gene>
<name>A0A2M8KLX2_9BACT</name>
<dbReference type="GO" id="GO:0005840">
    <property type="term" value="C:ribosome"/>
    <property type="evidence" value="ECO:0007669"/>
    <property type="project" value="UniProtKB-KW"/>
</dbReference>
<evidence type="ECO:0000256" key="1">
    <source>
        <dbReference type="ARBA" id="ARBA00022730"/>
    </source>
</evidence>
<dbReference type="Proteomes" id="UP000231434">
    <property type="component" value="Unassembled WGS sequence"/>
</dbReference>
<evidence type="ECO:0000256" key="6">
    <source>
        <dbReference type="HAMAP-Rule" id="MF_00500"/>
    </source>
</evidence>
<dbReference type="GO" id="GO:0019843">
    <property type="term" value="F:rRNA binding"/>
    <property type="evidence" value="ECO:0007669"/>
    <property type="project" value="UniProtKB-UniRule"/>
</dbReference>
<dbReference type="HAMAP" id="MF_00500">
    <property type="entry name" value="Ribosomal_bS20"/>
    <property type="match status" value="1"/>
</dbReference>